<evidence type="ECO:0000313" key="1">
    <source>
        <dbReference type="EMBL" id="WZN44125.1"/>
    </source>
</evidence>
<protein>
    <submittedName>
        <fullName evidence="1">Uncharacterized protein</fullName>
    </submittedName>
</protein>
<name>A0ABZ2YX10_9BACT</name>
<dbReference type="Proteomes" id="UP001449657">
    <property type="component" value="Chromosome"/>
</dbReference>
<reference evidence="1 2" key="1">
    <citation type="submission" date="2024-03" db="EMBL/GenBank/DDBJ databases">
        <title>Chitinophaga caseinilytica sp. nov., a casein hydrolysing bacterium isolated from forest soil.</title>
        <authorList>
            <person name="Lee D.S."/>
            <person name="Han D.M."/>
            <person name="Baek J.H."/>
            <person name="Choi D.G."/>
            <person name="Jeon J.H."/>
            <person name="Jeon C.O."/>
        </authorList>
    </citation>
    <scope>NUCLEOTIDE SEQUENCE [LARGE SCALE GENOMIC DNA]</scope>
    <source>
        <strain evidence="1 2">KACC 19118</strain>
    </source>
</reference>
<accession>A0ABZ2YX10</accession>
<sequence>MQTTIHVTQPVKMPELSAMTHEQKKDLIQRCIQVHAKGTDFWMTYSEIAECTGLTRKEVKKTMYASGTCFLESSWRMADGEILVTVRQLYEDRTSFFEKVLAAFTGQRD</sequence>
<evidence type="ECO:0000313" key="2">
    <source>
        <dbReference type="Proteomes" id="UP001449657"/>
    </source>
</evidence>
<organism evidence="1 2">
    <name type="scientific">Chitinophaga caseinilytica</name>
    <dbReference type="NCBI Taxonomy" id="2267521"/>
    <lineage>
        <taxon>Bacteria</taxon>
        <taxon>Pseudomonadati</taxon>
        <taxon>Bacteroidota</taxon>
        <taxon>Chitinophagia</taxon>
        <taxon>Chitinophagales</taxon>
        <taxon>Chitinophagaceae</taxon>
        <taxon>Chitinophaga</taxon>
    </lineage>
</organism>
<gene>
    <name evidence="1" type="ORF">WJU22_14590</name>
</gene>
<proteinExistence type="predicted"/>
<dbReference type="EMBL" id="CP150096">
    <property type="protein sequence ID" value="WZN44125.1"/>
    <property type="molecule type" value="Genomic_DNA"/>
</dbReference>
<dbReference type="RefSeq" id="WP_341838917.1">
    <property type="nucleotide sequence ID" value="NZ_CP149792.1"/>
</dbReference>
<keyword evidence="2" id="KW-1185">Reference proteome</keyword>